<feature type="compositionally biased region" description="Polar residues" evidence="1">
    <location>
        <begin position="408"/>
        <end position="438"/>
    </location>
</feature>
<dbReference type="EMBL" id="CP022316">
    <property type="protein sequence ID" value="ASK65786.1"/>
    <property type="molecule type" value="Genomic_DNA"/>
</dbReference>
<evidence type="ECO:0008006" key="4">
    <source>
        <dbReference type="Google" id="ProtNLM"/>
    </source>
</evidence>
<evidence type="ECO:0000313" key="3">
    <source>
        <dbReference type="Proteomes" id="UP000198398"/>
    </source>
</evidence>
<dbReference type="OrthoDB" id="5095936at2"/>
<evidence type="ECO:0000256" key="1">
    <source>
        <dbReference type="SAM" id="MobiDB-lite"/>
    </source>
</evidence>
<name>A0A220UCZ6_9MICO</name>
<dbReference type="SUPFAM" id="SSF53474">
    <property type="entry name" value="alpha/beta-Hydrolases"/>
    <property type="match status" value="1"/>
</dbReference>
<feature type="region of interest" description="Disordered" evidence="1">
    <location>
        <begin position="395"/>
        <end position="461"/>
    </location>
</feature>
<dbReference type="Gene3D" id="1.10.287.1060">
    <property type="entry name" value="ESAT-6-like"/>
    <property type="match status" value="1"/>
</dbReference>
<gene>
    <name evidence="2" type="ORF">CFK39_07980</name>
</gene>
<feature type="compositionally biased region" description="Low complexity" evidence="1">
    <location>
        <begin position="282"/>
        <end position="291"/>
    </location>
</feature>
<dbReference type="RefSeq" id="WP_089065027.1">
    <property type="nucleotide sequence ID" value="NZ_CP022316.1"/>
</dbReference>
<accession>A0A220UCZ6</accession>
<dbReference type="Gene3D" id="3.40.50.1820">
    <property type="entry name" value="alpha/beta hydrolase"/>
    <property type="match status" value="1"/>
</dbReference>
<proteinExistence type="predicted"/>
<dbReference type="Proteomes" id="UP000198398">
    <property type="component" value="Chromosome"/>
</dbReference>
<dbReference type="AlphaFoldDB" id="A0A220UCZ6"/>
<evidence type="ECO:0000313" key="2">
    <source>
        <dbReference type="EMBL" id="ASK65786.1"/>
    </source>
</evidence>
<feature type="region of interest" description="Disordered" evidence="1">
    <location>
        <begin position="269"/>
        <end position="291"/>
    </location>
</feature>
<dbReference type="KEGG" id="brv:CFK39_07980"/>
<sequence length="461" mass="48853">MTFYGMDTEQVLGESDALEQAARRLEEVLGGLESSVHGVAWAGPDAEAFREQWDATHRRGESIVLPGLGERSRELQQHVEEQDDASSAGEDGWFQDAMDWLRDTGGDLVDGIRDGIGWLGDRVSDGKDWLGNRISDGIGWLGDRVQDGRDLVSNALDAIREFRWPRLTEVVVDGLTGLVRGTGDAIERLTGTDLKWADDGTGYADAPVAVTPEESGLVPPSDLAQIIANTNQTYGPEETGEVSMSVVGNPPTGVIVNIPGTEHWMPDAGDNPLDLTGNAEQAGSHGSSAGSQATADAIAQLYQQSGIPRKIPLMLNGHSQGGMIASSLAADQAFSSQFNVTNVMTYGSPVDNYDVSGSVNQLNIQHGGDLVPKIDAGGFALGPGGGGSEAATNVTLDSPGAHPFDIGTNHSSSEYQNSVETSLQDPNSQLSQYSQDASLQPFLTGDPENVQHYTSGLHRDN</sequence>
<protein>
    <recommendedName>
        <fullName evidence="4">Alpha/beta hydrolase</fullName>
    </recommendedName>
</protein>
<keyword evidence="3" id="KW-1185">Reference proteome</keyword>
<organism evidence="2 3">
    <name type="scientific">Brachybacterium avium</name>
    <dbReference type="NCBI Taxonomy" id="2017485"/>
    <lineage>
        <taxon>Bacteria</taxon>
        <taxon>Bacillati</taxon>
        <taxon>Actinomycetota</taxon>
        <taxon>Actinomycetes</taxon>
        <taxon>Micrococcales</taxon>
        <taxon>Dermabacteraceae</taxon>
        <taxon>Brachybacterium</taxon>
    </lineage>
</organism>
<dbReference type="InterPro" id="IPR029058">
    <property type="entry name" value="AB_hydrolase_fold"/>
</dbReference>
<reference evidence="3" key="1">
    <citation type="submission" date="2017-07" db="EMBL/GenBank/DDBJ databases">
        <title>Brachybacterium sp. VR2415.</title>
        <authorList>
            <person name="Tak E.J."/>
            <person name="Bae J.-W."/>
        </authorList>
    </citation>
    <scope>NUCLEOTIDE SEQUENCE [LARGE SCALE GENOMIC DNA]</scope>
    <source>
        <strain evidence="3">VR2415</strain>
    </source>
</reference>